<evidence type="ECO:0000313" key="1">
    <source>
        <dbReference type="EMBL" id="MBB5296480.1"/>
    </source>
</evidence>
<proteinExistence type="predicted"/>
<accession>A0AAJ5F3G4</accession>
<organism evidence="2 3">
    <name type="scientific">Deinococcus metallilatus</name>
    <dbReference type="NCBI Taxonomy" id="1211322"/>
    <lineage>
        <taxon>Bacteria</taxon>
        <taxon>Thermotogati</taxon>
        <taxon>Deinococcota</taxon>
        <taxon>Deinococci</taxon>
        <taxon>Deinococcales</taxon>
        <taxon>Deinococcaceae</taxon>
        <taxon>Deinococcus</taxon>
    </lineage>
</organism>
<dbReference type="EMBL" id="VBRC01000010">
    <property type="protein sequence ID" value="TLK24777.1"/>
    <property type="molecule type" value="Genomic_DNA"/>
</dbReference>
<dbReference type="Proteomes" id="UP000308000">
    <property type="component" value="Unassembled WGS sequence"/>
</dbReference>
<dbReference type="Proteomes" id="UP000536909">
    <property type="component" value="Unassembled WGS sequence"/>
</dbReference>
<comment type="caution">
    <text evidence="2">The sequence shown here is derived from an EMBL/GenBank/DDBJ whole genome shotgun (WGS) entry which is preliminary data.</text>
</comment>
<dbReference type="AlphaFoldDB" id="A0AAJ5F3G4"/>
<evidence type="ECO:0000313" key="4">
    <source>
        <dbReference type="Proteomes" id="UP000536909"/>
    </source>
</evidence>
<name>A0AAJ5F3G4_9DEIO</name>
<keyword evidence="4" id="KW-1185">Reference proteome</keyword>
<reference evidence="1 4" key="2">
    <citation type="submission" date="2020-08" db="EMBL/GenBank/DDBJ databases">
        <title>Genomic Encyclopedia of Type Strains, Phase IV (KMG-IV): sequencing the most valuable type-strain genomes for metagenomic binning, comparative biology and taxonomic classification.</title>
        <authorList>
            <person name="Goeker M."/>
        </authorList>
    </citation>
    <scope>NUCLEOTIDE SEQUENCE [LARGE SCALE GENOMIC DNA]</scope>
    <source>
        <strain evidence="1 4">DSM 105434</strain>
    </source>
</reference>
<gene>
    <name evidence="2" type="ORF">FCS05_14635</name>
    <name evidence="1" type="ORF">HNQ10_003330</name>
</gene>
<dbReference type="EMBL" id="JACHFV010000012">
    <property type="protein sequence ID" value="MBB5296480.1"/>
    <property type="molecule type" value="Genomic_DNA"/>
</dbReference>
<reference evidence="2 3" key="1">
    <citation type="submission" date="2019-04" db="EMBL/GenBank/DDBJ databases">
        <title>Deinococcus metalilatus MA1002 mutant No.5.</title>
        <authorList>
            <person name="Park W."/>
            <person name="Park C."/>
        </authorList>
    </citation>
    <scope>NUCLEOTIDE SEQUENCE [LARGE SCALE GENOMIC DNA]</scope>
    <source>
        <strain evidence="2 3">MA1002-m5</strain>
    </source>
</reference>
<sequence length="121" mass="13267">MRFLLLALVAAALLLYFTFGLRFGYVTLTPTHLLNAQGQNRYAFQLYEDGKNVGVTGTCAVRSGQATLRLLDPSGTQVAGQSCQPGTWSLKLMGGGHQGVYRLIVDLNHYTGMLDLQETRE</sequence>
<dbReference type="RefSeq" id="WP_129118742.1">
    <property type="nucleotide sequence ID" value="NZ_BSUI01000039.1"/>
</dbReference>
<protein>
    <submittedName>
        <fullName evidence="2">Uncharacterized protein</fullName>
    </submittedName>
</protein>
<evidence type="ECO:0000313" key="2">
    <source>
        <dbReference type="EMBL" id="TLK24777.1"/>
    </source>
</evidence>
<evidence type="ECO:0000313" key="3">
    <source>
        <dbReference type="Proteomes" id="UP000308000"/>
    </source>
</evidence>